<reference evidence="13" key="1">
    <citation type="submission" date="2020-03" db="EMBL/GenBank/DDBJ databases">
        <title>FDA dAtabase for Regulatory Grade micrObial Sequences (FDA-ARGOS): Supporting development and validation of Infectious Disease Dx tests.</title>
        <authorList>
            <person name="Campos J."/>
            <person name="Goldberg B."/>
            <person name="Tallon L."/>
            <person name="Sadzewicz L."/>
            <person name="Vavikolanu K."/>
            <person name="Mehta A."/>
            <person name="Aluvathingal J."/>
            <person name="Nadendla S."/>
            <person name="Nandy P."/>
            <person name="Geyer C."/>
            <person name="Yan Y."/>
            <person name="Sichtig H."/>
        </authorList>
    </citation>
    <scope>NUCLEOTIDE SEQUENCE [LARGE SCALE GENOMIC DNA]</scope>
    <source>
        <strain evidence="13">FDAARGOS_652</strain>
    </source>
</reference>
<dbReference type="Pfam" id="PF00443">
    <property type="entry name" value="UCH"/>
    <property type="match status" value="1"/>
</dbReference>
<feature type="compositionally biased region" description="Polar residues" evidence="11">
    <location>
        <begin position="21"/>
        <end position="39"/>
    </location>
</feature>
<dbReference type="Proteomes" id="UP000590412">
    <property type="component" value="Unassembled WGS sequence"/>
</dbReference>
<evidence type="ECO:0000256" key="7">
    <source>
        <dbReference type="ARBA" id="ARBA00040966"/>
    </source>
</evidence>
<dbReference type="GO" id="GO:0016579">
    <property type="term" value="P:protein deubiquitination"/>
    <property type="evidence" value="ECO:0007669"/>
    <property type="project" value="InterPro"/>
</dbReference>
<evidence type="ECO:0000313" key="14">
    <source>
        <dbReference type="Proteomes" id="UP000590412"/>
    </source>
</evidence>
<evidence type="ECO:0000256" key="1">
    <source>
        <dbReference type="ARBA" id="ARBA00000707"/>
    </source>
</evidence>
<feature type="compositionally biased region" description="Low complexity" evidence="11">
    <location>
        <begin position="1"/>
        <end position="15"/>
    </location>
</feature>
<evidence type="ECO:0000256" key="8">
    <source>
        <dbReference type="ARBA" id="ARBA00041732"/>
    </source>
</evidence>
<dbReference type="GO" id="GO:0004843">
    <property type="term" value="F:cysteine-type deubiquitinase activity"/>
    <property type="evidence" value="ECO:0007669"/>
    <property type="project" value="UniProtKB-EC"/>
</dbReference>
<feature type="region of interest" description="Disordered" evidence="11">
    <location>
        <begin position="900"/>
        <end position="920"/>
    </location>
</feature>
<proteinExistence type="predicted"/>
<evidence type="ECO:0000256" key="6">
    <source>
        <dbReference type="ARBA" id="ARBA00022807"/>
    </source>
</evidence>
<comment type="caution">
    <text evidence="13">The sequence shown here is derived from an EMBL/GenBank/DDBJ whole genome shotgun (WGS) entry which is preliminary data.</text>
</comment>
<dbReference type="EMBL" id="JABWAB010000001">
    <property type="protein sequence ID" value="KAF6058926.1"/>
    <property type="molecule type" value="Genomic_DNA"/>
</dbReference>
<dbReference type="EC" id="3.4.19.12" evidence="2"/>
<evidence type="ECO:0000256" key="5">
    <source>
        <dbReference type="ARBA" id="ARBA00022801"/>
    </source>
</evidence>
<evidence type="ECO:0000313" key="13">
    <source>
        <dbReference type="EMBL" id="KAF6058926.1"/>
    </source>
</evidence>
<dbReference type="Pfam" id="PF13446">
    <property type="entry name" value="RPT"/>
    <property type="match status" value="3"/>
</dbReference>
<dbReference type="InterPro" id="IPR038765">
    <property type="entry name" value="Papain-like_cys_pep_sf"/>
</dbReference>
<accession>A0A8X7TE99</accession>
<dbReference type="InterPro" id="IPR018200">
    <property type="entry name" value="USP_CS"/>
</dbReference>
<evidence type="ECO:0000256" key="9">
    <source>
        <dbReference type="ARBA" id="ARBA00042236"/>
    </source>
</evidence>
<dbReference type="InterPro" id="IPR025305">
    <property type="entry name" value="UCH_repeat_domain"/>
</dbReference>
<dbReference type="FunFam" id="3.90.70.10:FF:000176">
    <property type="entry name" value="Ubiquitin-specific protease"/>
    <property type="match status" value="1"/>
</dbReference>
<evidence type="ECO:0000259" key="12">
    <source>
        <dbReference type="PROSITE" id="PS50235"/>
    </source>
</evidence>
<dbReference type="Gene3D" id="3.90.70.10">
    <property type="entry name" value="Cysteine proteinases"/>
    <property type="match status" value="2"/>
</dbReference>
<dbReference type="PROSITE" id="PS00972">
    <property type="entry name" value="USP_1"/>
    <property type="match status" value="1"/>
</dbReference>
<dbReference type="PROSITE" id="PS50235">
    <property type="entry name" value="USP_3"/>
    <property type="match status" value="1"/>
</dbReference>
<dbReference type="SUPFAM" id="SSF54001">
    <property type="entry name" value="Cysteine proteinases"/>
    <property type="match status" value="1"/>
</dbReference>
<dbReference type="InterPro" id="IPR001394">
    <property type="entry name" value="Peptidase_C19_UCH"/>
</dbReference>
<feature type="compositionally biased region" description="Polar residues" evidence="11">
    <location>
        <begin position="69"/>
        <end position="82"/>
    </location>
</feature>
<dbReference type="GO" id="GO:0043161">
    <property type="term" value="P:proteasome-mediated ubiquitin-dependent protein catabolic process"/>
    <property type="evidence" value="ECO:0007669"/>
    <property type="project" value="InterPro"/>
</dbReference>
<dbReference type="PANTHER" id="PTHR43982">
    <property type="entry name" value="UBIQUITIN CARBOXYL-TERMINAL HYDROLASE"/>
    <property type="match status" value="1"/>
</dbReference>
<keyword evidence="3" id="KW-0645">Protease</keyword>
<name>A0A8X7TE99_CANPA</name>
<protein>
    <recommendedName>
        <fullName evidence="7">Ubiquitin carboxyl-terminal hydrolase 2</fullName>
        <ecNumber evidence="2">3.4.19.12</ecNumber>
    </recommendedName>
    <alternativeName>
        <fullName evidence="9">Deubiquitinating enzyme 2</fullName>
    </alternativeName>
    <alternativeName>
        <fullName evidence="8">Ubiquitin thioesterase 2</fullName>
    </alternativeName>
    <alternativeName>
        <fullName evidence="10">Ubiquitin-specific-processing protease 2</fullName>
    </alternativeName>
</protein>
<organism evidence="13 14">
    <name type="scientific">Candida parapsilosis</name>
    <name type="common">Yeast</name>
    <dbReference type="NCBI Taxonomy" id="5480"/>
    <lineage>
        <taxon>Eukaryota</taxon>
        <taxon>Fungi</taxon>
        <taxon>Dikarya</taxon>
        <taxon>Ascomycota</taxon>
        <taxon>Saccharomycotina</taxon>
        <taxon>Pichiomycetes</taxon>
        <taxon>Debaryomycetaceae</taxon>
        <taxon>Candida/Lodderomyces clade</taxon>
        <taxon>Candida</taxon>
    </lineage>
</organism>
<dbReference type="CDD" id="cd02666">
    <property type="entry name" value="Peptidase_C19J"/>
    <property type="match status" value="1"/>
</dbReference>
<keyword evidence="4" id="KW-0833">Ubl conjugation pathway</keyword>
<sequence length="1325" mass="151565">MREKSSSTTSTNTPSGIIMETSDTGDSPPTNQSSCSIVDQSRDRNPFRKSPSTNPFGKAADQLGHPQSDLPQYNDLKQNGTETKTDIADTELTKYPFKTINRILDDLKWTIPAKEKLETSLLNSKPIAYAFPLSQLVNSSHFNFQTLILNEFVDYCKSVEERVNEETNQTVCIIRGILTSRDRQCFHFRLVFLEDTPTFTTANFVDKHQWHAIPSESVSTFDLKLLLANYPESDSIIDDAYFKSSNSPQNKLLRLTVFRPEFTNEDLDSLTNEAIIKSRYLSTFDRHPGFTADLVPSAVNCINMLVKVLRGPIEYKQTPQRTISLKNTNMETVLDTDFLLKKLSFSLNQEQDAVVPPALSESPALEESFVRKILELIYIGRSLFAEKNDFRLNYSFSDNMSRVFGIVAEFDKAASISNYNNNPTNRYPAFITLSASTYFQEELLVKCFELSVQSDPINKLHYVDALKEVSNFVAVSSRVNKLNTYLKKLSQNGQFVGFKDYIASLQILGVDIDPNISVDLIDDEVIIAMYKDQCSSDPKNYQYFNNHLKVVACAKDSPRLKEFVANEVIPMHLALLELQVEEITEDDVVVTAYEFKADDLLQQNGFNAEADEIIFLNRALASVAINRRSYILLNYLETKLPEYVKFTAMDKITVPKAYEFLEANGKTSEFEIINTFQNKALLNNVDIRELRYAFKTIAEFRKSEILLNFIKTGKIDSSLLPAENWPAGLDNIGNTCYLNSLLQYYFCIKPLRDLVLNFDEDDFDLEAFSTSRKIGGRKVEPSEIQRSNQFIYQLKRLFEQMISTDKRCVQPSKELAYLSFLPMSQPVTFKENKTKQDADEPGGMAEEPREVLEEYGEVADEDGDIQIDERAINNEIVKVDEGADNREVAKVDESADVSMIEKGDDPTKKEGDGIIDDDAKSSIETEEVKVESRMVEDSVSADKFIEDIETPEYTTSIVSETDSNSKLLAISTDEIESTIEIGRQQDVTECIENVIFQIESALPPTYLDNDGEQYDLIKKLFYGKTKQTIQPLDSTDEKTSQARILTERFNSLIINVSDHPKSIYDALDNYFNEDTVKLEEGLAKKSITITELPQIMQFHVQRVMFDREKLMAYKSIEPIPFSDRIYLDRYLDTEDEVILAKRAEVFQWKKELAEMSSKKDEILSIDEDSSMNIIDILVTTKSFLEKKVRDDDKLSVEQATVQVISDQITKLKTQVEEIDSKIVEIQQQINTQFDDYMQVGYSIFAIFIHRGEASYGHYWIYIKDPHNHNVFRKYNDELVTEVPDSEVFNFLKENTATPYYIVYVKNDLEKDYINPLNRVISCNEC</sequence>
<dbReference type="InterPro" id="IPR044635">
    <property type="entry name" value="UBP14-like"/>
</dbReference>
<evidence type="ECO:0000256" key="2">
    <source>
        <dbReference type="ARBA" id="ARBA00012759"/>
    </source>
</evidence>
<feature type="domain" description="USP" evidence="12">
    <location>
        <begin position="727"/>
        <end position="1306"/>
    </location>
</feature>
<evidence type="ECO:0000256" key="11">
    <source>
        <dbReference type="SAM" id="MobiDB-lite"/>
    </source>
</evidence>
<gene>
    <name evidence="13" type="ORF">FOB60_000508</name>
</gene>
<keyword evidence="6" id="KW-0788">Thiol protease</keyword>
<dbReference type="InterPro" id="IPR028889">
    <property type="entry name" value="USP"/>
</dbReference>
<keyword evidence="5 13" id="KW-0378">Hydrolase</keyword>
<feature type="region of interest" description="Disordered" evidence="11">
    <location>
        <begin position="1"/>
        <end position="84"/>
    </location>
</feature>
<dbReference type="PANTHER" id="PTHR43982:SF6">
    <property type="entry name" value="UBIQUITIN CARBOXYL-TERMINAL HYDROLASE 2-RELATED"/>
    <property type="match status" value="1"/>
</dbReference>
<evidence type="ECO:0000256" key="4">
    <source>
        <dbReference type="ARBA" id="ARBA00022786"/>
    </source>
</evidence>
<dbReference type="OrthoDB" id="2420415at2759"/>
<comment type="catalytic activity">
    <reaction evidence="1">
        <text>Thiol-dependent hydrolysis of ester, thioester, amide, peptide and isopeptide bonds formed by the C-terminal Gly of ubiquitin (a 76-residue protein attached to proteins as an intracellular targeting signal).</text>
        <dbReference type="EC" id="3.4.19.12"/>
    </reaction>
</comment>
<dbReference type="GO" id="GO:0061136">
    <property type="term" value="P:regulation of proteasomal protein catabolic process"/>
    <property type="evidence" value="ECO:0007669"/>
    <property type="project" value="TreeGrafter"/>
</dbReference>
<evidence type="ECO:0000256" key="10">
    <source>
        <dbReference type="ARBA" id="ARBA00042737"/>
    </source>
</evidence>
<dbReference type="GO" id="GO:0070628">
    <property type="term" value="F:proteasome binding"/>
    <property type="evidence" value="ECO:0007669"/>
    <property type="project" value="TreeGrafter"/>
</dbReference>
<evidence type="ECO:0000256" key="3">
    <source>
        <dbReference type="ARBA" id="ARBA00022670"/>
    </source>
</evidence>